<organism evidence="3 4">
    <name type="scientific">Macrophomina phaseolina</name>
    <dbReference type="NCBI Taxonomy" id="35725"/>
    <lineage>
        <taxon>Eukaryota</taxon>
        <taxon>Fungi</taxon>
        <taxon>Dikarya</taxon>
        <taxon>Ascomycota</taxon>
        <taxon>Pezizomycotina</taxon>
        <taxon>Dothideomycetes</taxon>
        <taxon>Dothideomycetes incertae sedis</taxon>
        <taxon>Botryosphaeriales</taxon>
        <taxon>Botryosphaeriaceae</taxon>
        <taxon>Macrophomina</taxon>
    </lineage>
</organism>
<proteinExistence type="predicted"/>
<reference evidence="3 4" key="1">
    <citation type="journal article" date="2021" name="Nat. Commun.">
        <title>Genetic determinants of endophytism in the Arabidopsis root mycobiome.</title>
        <authorList>
            <person name="Mesny F."/>
            <person name="Miyauchi S."/>
            <person name="Thiergart T."/>
            <person name="Pickel B."/>
            <person name="Atanasova L."/>
            <person name="Karlsson M."/>
            <person name="Huettel B."/>
            <person name="Barry K.W."/>
            <person name="Haridas S."/>
            <person name="Chen C."/>
            <person name="Bauer D."/>
            <person name="Andreopoulos W."/>
            <person name="Pangilinan J."/>
            <person name="LaButti K."/>
            <person name="Riley R."/>
            <person name="Lipzen A."/>
            <person name="Clum A."/>
            <person name="Drula E."/>
            <person name="Henrissat B."/>
            <person name="Kohler A."/>
            <person name="Grigoriev I.V."/>
            <person name="Martin F.M."/>
            <person name="Hacquard S."/>
        </authorList>
    </citation>
    <scope>NUCLEOTIDE SEQUENCE [LARGE SCALE GENOMIC DNA]</scope>
    <source>
        <strain evidence="3 4">MPI-SDFR-AT-0080</strain>
    </source>
</reference>
<evidence type="ECO:0000313" key="4">
    <source>
        <dbReference type="Proteomes" id="UP000774617"/>
    </source>
</evidence>
<comment type="caution">
    <text evidence="3">The sequence shown here is derived from an EMBL/GenBank/DDBJ whole genome shotgun (WGS) entry which is preliminary data.</text>
</comment>
<evidence type="ECO:0000256" key="2">
    <source>
        <dbReference type="SAM" id="SignalP"/>
    </source>
</evidence>
<keyword evidence="2" id="KW-0732">Signal</keyword>
<name>A0ABQ8FQB4_9PEZI</name>
<evidence type="ECO:0000313" key="3">
    <source>
        <dbReference type="EMBL" id="KAH7012006.1"/>
    </source>
</evidence>
<evidence type="ECO:0000256" key="1">
    <source>
        <dbReference type="SAM" id="MobiDB-lite"/>
    </source>
</evidence>
<evidence type="ECO:0008006" key="5">
    <source>
        <dbReference type="Google" id="ProtNLM"/>
    </source>
</evidence>
<feature type="signal peptide" evidence="2">
    <location>
        <begin position="1"/>
        <end position="24"/>
    </location>
</feature>
<sequence>MQISLSRSLGVLCIISASATAVSSNSTILAMTGGWGVGGIAWKHGRTRCCAERNLAGPASSPYPTGLPSTPSVFAQHGGVSQQSQRGKTTC</sequence>
<accession>A0ABQ8FQB4</accession>
<keyword evidence="4" id="KW-1185">Reference proteome</keyword>
<dbReference type="EMBL" id="JAGTJR010000095">
    <property type="protein sequence ID" value="KAH7012006.1"/>
    <property type="molecule type" value="Genomic_DNA"/>
</dbReference>
<gene>
    <name evidence="3" type="ORF">B0J12DRAFT_690913</name>
</gene>
<protein>
    <recommendedName>
        <fullName evidence="5">Secreted protein</fullName>
    </recommendedName>
</protein>
<feature type="compositionally biased region" description="Polar residues" evidence="1">
    <location>
        <begin position="67"/>
        <end position="91"/>
    </location>
</feature>
<dbReference type="Proteomes" id="UP000774617">
    <property type="component" value="Unassembled WGS sequence"/>
</dbReference>
<feature type="region of interest" description="Disordered" evidence="1">
    <location>
        <begin position="57"/>
        <end position="91"/>
    </location>
</feature>
<feature type="chain" id="PRO_5046577095" description="Secreted protein" evidence="2">
    <location>
        <begin position="25"/>
        <end position="91"/>
    </location>
</feature>